<organism evidence="9 10">
    <name type="scientific">Ktedonobacter racemifer DSM 44963</name>
    <dbReference type="NCBI Taxonomy" id="485913"/>
    <lineage>
        <taxon>Bacteria</taxon>
        <taxon>Bacillati</taxon>
        <taxon>Chloroflexota</taxon>
        <taxon>Ktedonobacteria</taxon>
        <taxon>Ktedonobacterales</taxon>
        <taxon>Ktedonobacteraceae</taxon>
        <taxon>Ktedonobacter</taxon>
    </lineage>
</organism>
<keyword evidence="2 7" id="KW-0349">Heme</keyword>
<evidence type="ECO:0000256" key="1">
    <source>
        <dbReference type="ARBA" id="ARBA00010617"/>
    </source>
</evidence>
<dbReference type="Gene3D" id="1.10.630.10">
    <property type="entry name" value="Cytochrome P450"/>
    <property type="match status" value="1"/>
</dbReference>
<dbReference type="InterPro" id="IPR002397">
    <property type="entry name" value="Cyt_P450_B"/>
</dbReference>
<dbReference type="InterPro" id="IPR017972">
    <property type="entry name" value="Cyt_P450_CS"/>
</dbReference>
<dbReference type="InterPro" id="IPR036396">
    <property type="entry name" value="Cyt_P450_sf"/>
</dbReference>
<dbReference type="PRINTS" id="PR00359">
    <property type="entry name" value="BP450"/>
</dbReference>
<evidence type="ECO:0000256" key="5">
    <source>
        <dbReference type="ARBA" id="ARBA00023004"/>
    </source>
</evidence>
<dbReference type="PANTHER" id="PTHR46696">
    <property type="entry name" value="P450, PUTATIVE (EUROFUNG)-RELATED"/>
    <property type="match status" value="1"/>
</dbReference>
<comment type="similarity">
    <text evidence="1 7">Belongs to the cytochrome P450 family.</text>
</comment>
<dbReference type="AlphaFoldDB" id="D6TJ84"/>
<evidence type="ECO:0000256" key="7">
    <source>
        <dbReference type="RuleBase" id="RU000461"/>
    </source>
</evidence>
<evidence type="ECO:0000313" key="9">
    <source>
        <dbReference type="EMBL" id="EFH89491.1"/>
    </source>
</evidence>
<evidence type="ECO:0000256" key="2">
    <source>
        <dbReference type="ARBA" id="ARBA00022617"/>
    </source>
</evidence>
<reference evidence="9 10" key="1">
    <citation type="journal article" date="2011" name="Stand. Genomic Sci.">
        <title>Non-contiguous finished genome sequence and contextual data of the filamentous soil bacterium Ktedonobacter racemifer type strain (SOSP1-21).</title>
        <authorList>
            <person name="Chang Y.J."/>
            <person name="Land M."/>
            <person name="Hauser L."/>
            <person name="Chertkov O."/>
            <person name="Del Rio T.G."/>
            <person name="Nolan M."/>
            <person name="Copeland A."/>
            <person name="Tice H."/>
            <person name="Cheng J.F."/>
            <person name="Lucas S."/>
            <person name="Han C."/>
            <person name="Goodwin L."/>
            <person name="Pitluck S."/>
            <person name="Ivanova N."/>
            <person name="Ovchinikova G."/>
            <person name="Pati A."/>
            <person name="Chen A."/>
            <person name="Palaniappan K."/>
            <person name="Mavromatis K."/>
            <person name="Liolios K."/>
            <person name="Brettin T."/>
            <person name="Fiebig A."/>
            <person name="Rohde M."/>
            <person name="Abt B."/>
            <person name="Goker M."/>
            <person name="Detter J.C."/>
            <person name="Woyke T."/>
            <person name="Bristow J."/>
            <person name="Eisen J.A."/>
            <person name="Markowitz V."/>
            <person name="Hugenholtz P."/>
            <person name="Kyrpides N.C."/>
            <person name="Klenk H.P."/>
            <person name="Lapidus A."/>
        </authorList>
    </citation>
    <scope>NUCLEOTIDE SEQUENCE [LARGE SCALE GENOMIC DNA]</scope>
    <source>
        <strain evidence="10">DSM 44963</strain>
    </source>
</reference>
<dbReference type="InterPro" id="IPR001128">
    <property type="entry name" value="Cyt_P450"/>
</dbReference>
<dbReference type="GO" id="GO:0005506">
    <property type="term" value="F:iron ion binding"/>
    <property type="evidence" value="ECO:0007669"/>
    <property type="project" value="InterPro"/>
</dbReference>
<keyword evidence="6 7" id="KW-0503">Monooxygenase</keyword>
<dbReference type="PANTHER" id="PTHR46696:SF1">
    <property type="entry name" value="CYTOCHROME P450 YJIB-RELATED"/>
    <property type="match status" value="1"/>
</dbReference>
<dbReference type="Proteomes" id="UP000004508">
    <property type="component" value="Unassembled WGS sequence"/>
</dbReference>
<comment type="caution">
    <text evidence="9">The sequence shown here is derived from an EMBL/GenBank/DDBJ whole genome shotgun (WGS) entry which is preliminary data.</text>
</comment>
<name>D6TJ84_KTERA</name>
<dbReference type="GO" id="GO:0016705">
    <property type="term" value="F:oxidoreductase activity, acting on paired donors, with incorporation or reduction of molecular oxygen"/>
    <property type="evidence" value="ECO:0007669"/>
    <property type="project" value="InterPro"/>
</dbReference>
<dbReference type="EMBL" id="ADVG01000001">
    <property type="protein sequence ID" value="EFH89491.1"/>
    <property type="molecule type" value="Genomic_DNA"/>
</dbReference>
<evidence type="ECO:0000313" key="10">
    <source>
        <dbReference type="Proteomes" id="UP000004508"/>
    </source>
</evidence>
<dbReference type="RefSeq" id="WP_007906117.1">
    <property type="nucleotide sequence ID" value="NZ_ADVG01000001.1"/>
</dbReference>
<evidence type="ECO:0000256" key="3">
    <source>
        <dbReference type="ARBA" id="ARBA00022723"/>
    </source>
</evidence>
<feature type="compositionally biased region" description="Basic and acidic residues" evidence="8">
    <location>
        <begin position="396"/>
        <end position="408"/>
    </location>
</feature>
<evidence type="ECO:0000256" key="6">
    <source>
        <dbReference type="ARBA" id="ARBA00023033"/>
    </source>
</evidence>
<keyword evidence="3 7" id="KW-0479">Metal-binding</keyword>
<keyword evidence="5 7" id="KW-0408">Iron</keyword>
<dbReference type="CDD" id="cd11032">
    <property type="entry name" value="P450_EryK-like"/>
    <property type="match status" value="1"/>
</dbReference>
<dbReference type="InParanoid" id="D6TJ84"/>
<dbReference type="GO" id="GO:0020037">
    <property type="term" value="F:heme binding"/>
    <property type="evidence" value="ECO:0007669"/>
    <property type="project" value="InterPro"/>
</dbReference>
<feature type="region of interest" description="Disordered" evidence="8">
    <location>
        <begin position="386"/>
        <end position="408"/>
    </location>
</feature>
<dbReference type="GO" id="GO:0004497">
    <property type="term" value="F:monooxygenase activity"/>
    <property type="evidence" value="ECO:0007669"/>
    <property type="project" value="UniProtKB-KW"/>
</dbReference>
<evidence type="ECO:0000256" key="4">
    <source>
        <dbReference type="ARBA" id="ARBA00023002"/>
    </source>
</evidence>
<dbReference type="eggNOG" id="COG2124">
    <property type="taxonomic scope" value="Bacteria"/>
</dbReference>
<proteinExistence type="inferred from homology"/>
<evidence type="ECO:0000256" key="8">
    <source>
        <dbReference type="SAM" id="MobiDB-lite"/>
    </source>
</evidence>
<dbReference type="SUPFAM" id="SSF48264">
    <property type="entry name" value="Cytochrome P450"/>
    <property type="match status" value="1"/>
</dbReference>
<protein>
    <submittedName>
        <fullName evidence="9">Cytochrome P450</fullName>
    </submittedName>
</protein>
<keyword evidence="10" id="KW-1185">Reference proteome</keyword>
<dbReference type="STRING" id="485913.Krac_11052"/>
<dbReference type="OrthoDB" id="9801155at2"/>
<keyword evidence="4 7" id="KW-0560">Oxidoreductase</keyword>
<dbReference type="FunFam" id="1.10.630.10:FF:000018">
    <property type="entry name" value="Cytochrome P450 monooxygenase"/>
    <property type="match status" value="1"/>
</dbReference>
<dbReference type="PROSITE" id="PS00086">
    <property type="entry name" value="CYTOCHROME_P450"/>
    <property type="match status" value="1"/>
</dbReference>
<sequence length="408" mass="46372">MQNDTYFSSLAWYRHMREHAPVTYSEQHQQWMVFRYDDVKRVLSDYETFSSEVESEGHTLTPMDVSLVALDPPCHRHLRALVTQAFTPRTVTQATARIEQLVKDLLEKHMGRGEMDIIDDLAYPLTVTIIAEILGVPVSDQERFRHWSDLLAGVTPFDGSDFTGEMSVYFSRLLDERRREPREDLISSLLAAQVGGEHLSTLELLGFCILLLVAGNVTTTHLLGNAFLCFDEFPRLLEVLARDGTLLPGAIEEVLRYRSPLRFMFRVAKKDTHLGGQSIHAGQWISAYIASANHDEAVFSHPERFDITRTPNPNLSFGHGVHYCLGAPLARLETRIVLEVMLRRFSSIQRRPGSMLEPLDPQGFMQGAKHFPIVFTESRAVHPRSLHAGMNRRSFKSGEEREMQSPKA</sequence>
<accession>D6TJ84</accession>
<dbReference type="Pfam" id="PF00067">
    <property type="entry name" value="p450"/>
    <property type="match status" value="1"/>
</dbReference>
<gene>
    <name evidence="9" type="ORF">Krac_11052</name>
</gene>